<reference evidence="2" key="1">
    <citation type="journal article" date="2022" name="Int. J. Syst. Evol. Microbiol.">
        <title>Anaeromyxobacter oryzae sp. nov., Anaeromyxobacter diazotrophicus sp. nov. and Anaeromyxobacter paludicola sp. nov., isolated from paddy soils.</title>
        <authorList>
            <person name="Itoh H."/>
            <person name="Xu Z."/>
            <person name="Mise K."/>
            <person name="Masuda Y."/>
            <person name="Ushijima N."/>
            <person name="Hayakawa C."/>
            <person name="Shiratori Y."/>
            <person name="Senoo K."/>
        </authorList>
    </citation>
    <scope>NUCLEOTIDE SEQUENCE [LARGE SCALE GENOMIC DNA]</scope>
    <source>
        <strain evidence="2">Red232</strain>
    </source>
</reference>
<sequence>MRCPTCGAEVPAAPTCAACGAPLAAAPVATGSLRWQVVGGNAFAAARVELAAGQAVRAESGAMISMSGNVDLQSELQGGLMGALKRMVTRESLFVSTFTAMGGPAEVLLAPPVPGDVVGVELAGRALLVQSSSWLGSDPDVQLDTEFAGFRGLFAGEGLFFIRMSGRGTALLSSYGAIVRRPLPPGARYVVDTGHIVAFDAAMPYQVRKASRRGWVRSILSGEALVAEFAGPGEVWLQTRNLRSLAGALFPLFPSQQGRQGGLGLGDLLGD</sequence>
<dbReference type="Gene3D" id="3.60.160.10">
    <property type="entry name" value="Mitochondrial biogenesis AIM24"/>
    <property type="match status" value="1"/>
</dbReference>
<dbReference type="EMBL" id="AP025591">
    <property type="protein sequence ID" value="BDG01673.1"/>
    <property type="molecule type" value="Genomic_DNA"/>
</dbReference>
<proteinExistence type="predicted"/>
<dbReference type="InterPro" id="IPR016031">
    <property type="entry name" value="Trp_RNA-bd_attenuator-like_dom"/>
</dbReference>
<accession>A0ABM7WQD3</accession>
<dbReference type="Pfam" id="PF01987">
    <property type="entry name" value="AIM24"/>
    <property type="match status" value="1"/>
</dbReference>
<dbReference type="InterPro" id="IPR002838">
    <property type="entry name" value="AIM24"/>
</dbReference>
<keyword evidence="2" id="KW-1185">Reference proteome</keyword>
<organism evidence="1 2">
    <name type="scientific">Anaeromyxobacter oryzae</name>
    <dbReference type="NCBI Taxonomy" id="2918170"/>
    <lineage>
        <taxon>Bacteria</taxon>
        <taxon>Pseudomonadati</taxon>
        <taxon>Myxococcota</taxon>
        <taxon>Myxococcia</taxon>
        <taxon>Myxococcales</taxon>
        <taxon>Cystobacterineae</taxon>
        <taxon>Anaeromyxobacteraceae</taxon>
        <taxon>Anaeromyxobacter</taxon>
    </lineage>
</organism>
<dbReference type="Proteomes" id="UP001162891">
    <property type="component" value="Chromosome"/>
</dbReference>
<gene>
    <name evidence="1" type="ORF">AMOR_06690</name>
</gene>
<dbReference type="NCBIfam" id="TIGR00266">
    <property type="entry name" value="TIGR00266 family protein"/>
    <property type="match status" value="1"/>
</dbReference>
<evidence type="ECO:0000313" key="2">
    <source>
        <dbReference type="Proteomes" id="UP001162891"/>
    </source>
</evidence>
<dbReference type="PANTHER" id="PTHR43657">
    <property type="entry name" value="TRYPTOPHAN RNA-BINDING ATTENUATOR PROTEIN-LIKE PROTEIN"/>
    <property type="match status" value="1"/>
</dbReference>
<evidence type="ECO:0000313" key="1">
    <source>
        <dbReference type="EMBL" id="BDG01673.1"/>
    </source>
</evidence>
<protein>
    <submittedName>
        <fullName evidence="1">TIGR00266 family protein</fullName>
    </submittedName>
</protein>
<dbReference type="SUPFAM" id="SSF51219">
    <property type="entry name" value="TRAP-like"/>
    <property type="match status" value="1"/>
</dbReference>
<name>A0ABM7WQD3_9BACT</name>
<dbReference type="InterPro" id="IPR036983">
    <property type="entry name" value="AIM24_sf"/>
</dbReference>
<dbReference type="PANTHER" id="PTHR43657:SF1">
    <property type="entry name" value="ALTERED INHERITANCE OF MITOCHONDRIA PROTEIN 24, MITOCHONDRIAL"/>
    <property type="match status" value="1"/>
</dbReference>
<dbReference type="RefSeq" id="WP_248358420.1">
    <property type="nucleotide sequence ID" value="NZ_AP025591.1"/>
</dbReference>